<proteinExistence type="predicted"/>
<sequence>MRQVCDVCQITKRGYRVHIKDDIVAEKLAVYFSSFAATDFIHIDTQTMWMEEHIFFSVMDYLDIHGGADTVFAQGQGEAYKPIREFVAEREAAWIDDIIQERRICTHYQPIVSRQGEVIGHELLSRGIGEDDRLIPPFTLFEAARVRNRLFALDRACRLASIQNASGVTDKLLFINFIPTSIYVPEHCLATTIQLIEELNMDPAQIVFEVVETDKVKDIAHLKRILRYYRDHGFKYALDDVGTGYNNIELLEDLRPDIVKLAIEFTNGVSTDASKQDMAKRVLEAARGMHALALAEGVEAEEDLAYLQALGYDLFQGYYFAKPQEHPVEEIA</sequence>
<dbReference type="PANTHER" id="PTHR33121:SF76">
    <property type="entry name" value="SIGNALING PROTEIN"/>
    <property type="match status" value="1"/>
</dbReference>
<evidence type="ECO:0000313" key="2">
    <source>
        <dbReference type="EMBL" id="MDG5754754.1"/>
    </source>
</evidence>
<keyword evidence="3" id="KW-1185">Reference proteome</keyword>
<feature type="domain" description="EAL" evidence="1">
    <location>
        <begin position="88"/>
        <end position="332"/>
    </location>
</feature>
<dbReference type="SUPFAM" id="SSF141868">
    <property type="entry name" value="EAL domain-like"/>
    <property type="match status" value="1"/>
</dbReference>
<dbReference type="PROSITE" id="PS50883">
    <property type="entry name" value="EAL"/>
    <property type="match status" value="1"/>
</dbReference>
<dbReference type="InterPro" id="IPR035919">
    <property type="entry name" value="EAL_sf"/>
</dbReference>
<reference evidence="2 3" key="1">
    <citation type="submission" date="2023-04" db="EMBL/GenBank/DDBJ databases">
        <title>Ectobacillus antri isolated from activated sludge.</title>
        <authorList>
            <person name="Yan P."/>
            <person name="Liu X."/>
        </authorList>
    </citation>
    <scope>NUCLEOTIDE SEQUENCE [LARGE SCALE GENOMIC DNA]</scope>
    <source>
        <strain evidence="2 3">C18H</strain>
    </source>
</reference>
<dbReference type="InterPro" id="IPR001633">
    <property type="entry name" value="EAL_dom"/>
</dbReference>
<name>A0ABT6H5X8_9BACI</name>
<protein>
    <submittedName>
        <fullName evidence="2">EAL domain-containing protein</fullName>
    </submittedName>
</protein>
<dbReference type="Gene3D" id="3.20.20.450">
    <property type="entry name" value="EAL domain"/>
    <property type="match status" value="1"/>
</dbReference>
<gene>
    <name evidence="2" type="ORF">P6P90_12325</name>
</gene>
<dbReference type="EMBL" id="JARULN010000012">
    <property type="protein sequence ID" value="MDG5754754.1"/>
    <property type="molecule type" value="Genomic_DNA"/>
</dbReference>
<dbReference type="PANTHER" id="PTHR33121">
    <property type="entry name" value="CYCLIC DI-GMP PHOSPHODIESTERASE PDEF"/>
    <property type="match status" value="1"/>
</dbReference>
<dbReference type="SMART" id="SM00052">
    <property type="entry name" value="EAL"/>
    <property type="match status" value="1"/>
</dbReference>
<comment type="caution">
    <text evidence="2">The sequence shown here is derived from an EMBL/GenBank/DDBJ whole genome shotgun (WGS) entry which is preliminary data.</text>
</comment>
<dbReference type="Pfam" id="PF00563">
    <property type="entry name" value="EAL"/>
    <property type="match status" value="1"/>
</dbReference>
<dbReference type="RefSeq" id="WP_124565690.1">
    <property type="nucleotide sequence ID" value="NZ_JARRRY010000012.1"/>
</dbReference>
<dbReference type="InterPro" id="IPR050706">
    <property type="entry name" value="Cyclic-di-GMP_PDE-like"/>
</dbReference>
<evidence type="ECO:0000313" key="3">
    <source>
        <dbReference type="Proteomes" id="UP001218246"/>
    </source>
</evidence>
<dbReference type="Proteomes" id="UP001218246">
    <property type="component" value="Unassembled WGS sequence"/>
</dbReference>
<organism evidence="2 3">
    <name type="scientific">Ectobacillus antri</name>
    <dbReference type="NCBI Taxonomy" id="2486280"/>
    <lineage>
        <taxon>Bacteria</taxon>
        <taxon>Bacillati</taxon>
        <taxon>Bacillota</taxon>
        <taxon>Bacilli</taxon>
        <taxon>Bacillales</taxon>
        <taxon>Bacillaceae</taxon>
        <taxon>Ectobacillus</taxon>
    </lineage>
</organism>
<accession>A0ABT6H5X8</accession>
<dbReference type="CDD" id="cd01948">
    <property type="entry name" value="EAL"/>
    <property type="match status" value="1"/>
</dbReference>
<evidence type="ECO:0000259" key="1">
    <source>
        <dbReference type="PROSITE" id="PS50883"/>
    </source>
</evidence>